<evidence type="ECO:0000259" key="6">
    <source>
        <dbReference type="PROSITE" id="PS51007"/>
    </source>
</evidence>
<name>A0A084SG58_9BACT</name>
<keyword evidence="3 4" id="KW-0408">Iron</keyword>
<evidence type="ECO:0000313" key="8">
    <source>
        <dbReference type="Proteomes" id="UP000028547"/>
    </source>
</evidence>
<dbReference type="InterPro" id="IPR036909">
    <property type="entry name" value="Cyt_c-like_dom_sf"/>
</dbReference>
<organism evidence="7 8">
    <name type="scientific">Archangium violaceum Cb vi76</name>
    <dbReference type="NCBI Taxonomy" id="1406225"/>
    <lineage>
        <taxon>Bacteria</taxon>
        <taxon>Pseudomonadati</taxon>
        <taxon>Myxococcota</taxon>
        <taxon>Myxococcia</taxon>
        <taxon>Myxococcales</taxon>
        <taxon>Cystobacterineae</taxon>
        <taxon>Archangiaceae</taxon>
        <taxon>Archangium</taxon>
    </lineage>
</organism>
<evidence type="ECO:0000313" key="7">
    <source>
        <dbReference type="EMBL" id="KFA87443.1"/>
    </source>
</evidence>
<accession>A0A084SG58</accession>
<evidence type="ECO:0000256" key="2">
    <source>
        <dbReference type="ARBA" id="ARBA00022723"/>
    </source>
</evidence>
<feature type="chain" id="PRO_5001781162" description="Cytochrome c domain-containing protein" evidence="5">
    <location>
        <begin position="18"/>
        <end position="117"/>
    </location>
</feature>
<evidence type="ECO:0000256" key="5">
    <source>
        <dbReference type="SAM" id="SignalP"/>
    </source>
</evidence>
<gene>
    <name evidence="7" type="ORF">Q664_48085</name>
</gene>
<dbReference type="GO" id="GO:0046872">
    <property type="term" value="F:metal ion binding"/>
    <property type="evidence" value="ECO:0007669"/>
    <property type="project" value="UniProtKB-KW"/>
</dbReference>
<dbReference type="SUPFAM" id="SSF46626">
    <property type="entry name" value="Cytochrome c"/>
    <property type="match status" value="1"/>
</dbReference>
<dbReference type="Gene3D" id="1.10.760.10">
    <property type="entry name" value="Cytochrome c-like domain"/>
    <property type="match status" value="1"/>
</dbReference>
<dbReference type="Proteomes" id="UP000028547">
    <property type="component" value="Unassembled WGS sequence"/>
</dbReference>
<dbReference type="Pfam" id="PF13442">
    <property type="entry name" value="Cytochrome_CBB3"/>
    <property type="match status" value="1"/>
</dbReference>
<dbReference type="PROSITE" id="PS51257">
    <property type="entry name" value="PROKAR_LIPOPROTEIN"/>
    <property type="match status" value="1"/>
</dbReference>
<protein>
    <recommendedName>
        <fullName evidence="6">Cytochrome c domain-containing protein</fullName>
    </recommendedName>
</protein>
<keyword evidence="1 4" id="KW-0349">Heme</keyword>
<proteinExistence type="predicted"/>
<evidence type="ECO:0000256" key="1">
    <source>
        <dbReference type="ARBA" id="ARBA00022617"/>
    </source>
</evidence>
<sequence>MKATGCLLALTTLAALASIGCGPARRGVPFGPPLHLTERQKQGQVLFMRECNGCHPGGAGGLGPGIANKPLPGFAMRTQIREGVGAMPAFTEQMLGDAEVDAIVDYLNALQETPGPL</sequence>
<feature type="domain" description="Cytochrome c" evidence="6">
    <location>
        <begin position="38"/>
        <end position="111"/>
    </location>
</feature>
<dbReference type="RefSeq" id="WP_043412421.1">
    <property type="nucleotide sequence ID" value="NZ_JPMI01000378.1"/>
</dbReference>
<dbReference type="PROSITE" id="PS51007">
    <property type="entry name" value="CYTC"/>
    <property type="match status" value="1"/>
</dbReference>
<evidence type="ECO:0000256" key="3">
    <source>
        <dbReference type="ARBA" id="ARBA00023004"/>
    </source>
</evidence>
<comment type="caution">
    <text evidence="7">The sequence shown here is derived from an EMBL/GenBank/DDBJ whole genome shotgun (WGS) entry which is preliminary data.</text>
</comment>
<dbReference type="AlphaFoldDB" id="A0A084SG58"/>
<feature type="signal peptide" evidence="5">
    <location>
        <begin position="1"/>
        <end position="17"/>
    </location>
</feature>
<keyword evidence="2 4" id="KW-0479">Metal-binding</keyword>
<dbReference type="GO" id="GO:0020037">
    <property type="term" value="F:heme binding"/>
    <property type="evidence" value="ECO:0007669"/>
    <property type="project" value="InterPro"/>
</dbReference>
<dbReference type="EMBL" id="JPMI01000378">
    <property type="protein sequence ID" value="KFA87443.1"/>
    <property type="molecule type" value="Genomic_DNA"/>
</dbReference>
<dbReference type="GO" id="GO:0009055">
    <property type="term" value="F:electron transfer activity"/>
    <property type="evidence" value="ECO:0007669"/>
    <property type="project" value="InterPro"/>
</dbReference>
<keyword evidence="5" id="KW-0732">Signal</keyword>
<dbReference type="InterPro" id="IPR009056">
    <property type="entry name" value="Cyt_c-like_dom"/>
</dbReference>
<evidence type="ECO:0000256" key="4">
    <source>
        <dbReference type="PROSITE-ProRule" id="PRU00433"/>
    </source>
</evidence>
<reference evidence="7 8" key="1">
    <citation type="submission" date="2014-07" db="EMBL/GenBank/DDBJ databases">
        <title>Draft Genome Sequence of Gephyronic Acid Producer, Cystobacter violaceus Strain Cb vi76.</title>
        <authorList>
            <person name="Stevens D.C."/>
            <person name="Young J."/>
            <person name="Carmichael R."/>
            <person name="Tan J."/>
            <person name="Taylor R.E."/>
        </authorList>
    </citation>
    <scope>NUCLEOTIDE SEQUENCE [LARGE SCALE GENOMIC DNA]</scope>
    <source>
        <strain evidence="7 8">Cb vi76</strain>
    </source>
</reference>